<evidence type="ECO:0000259" key="1">
    <source>
        <dbReference type="Pfam" id="PF09588"/>
    </source>
</evidence>
<evidence type="ECO:0000313" key="3">
    <source>
        <dbReference type="Proteomes" id="UP000596742"/>
    </source>
</evidence>
<dbReference type="InterPro" id="IPR051703">
    <property type="entry name" value="NF-kappa-B_Signaling_Reg"/>
</dbReference>
<gene>
    <name evidence="2" type="ORF">MGAL_10B011116</name>
</gene>
<dbReference type="OrthoDB" id="6117194at2759"/>
<dbReference type="GO" id="GO:0006281">
    <property type="term" value="P:DNA repair"/>
    <property type="evidence" value="ECO:0007669"/>
    <property type="project" value="UniProtKB-ARBA"/>
</dbReference>
<dbReference type="PANTHER" id="PTHR46609:SF8">
    <property type="entry name" value="YQAJ VIRAL RECOMBINASE DOMAIN-CONTAINING PROTEIN"/>
    <property type="match status" value="1"/>
</dbReference>
<proteinExistence type="predicted"/>
<feature type="domain" description="YqaJ viral recombinase" evidence="1">
    <location>
        <begin position="284"/>
        <end position="440"/>
    </location>
</feature>
<dbReference type="Pfam" id="PF09588">
    <property type="entry name" value="YqaJ"/>
    <property type="match status" value="1"/>
</dbReference>
<reference evidence="2" key="1">
    <citation type="submission" date="2018-11" db="EMBL/GenBank/DDBJ databases">
        <authorList>
            <person name="Alioto T."/>
            <person name="Alioto T."/>
        </authorList>
    </citation>
    <scope>NUCLEOTIDE SEQUENCE</scope>
</reference>
<dbReference type="InterPro" id="IPR011604">
    <property type="entry name" value="PDDEXK-like_dom_sf"/>
</dbReference>
<dbReference type="PANTHER" id="PTHR46609">
    <property type="entry name" value="EXONUCLEASE, PHAGE-TYPE/RECB, C-TERMINAL DOMAIN-CONTAINING PROTEIN"/>
    <property type="match status" value="1"/>
</dbReference>
<dbReference type="InterPro" id="IPR019080">
    <property type="entry name" value="YqaJ_viral_recombinase"/>
</dbReference>
<keyword evidence="3" id="KW-1185">Reference proteome</keyword>
<comment type="caution">
    <text evidence="2">The sequence shown here is derived from an EMBL/GenBank/DDBJ whole genome shotgun (WGS) entry which is preliminary data.</text>
</comment>
<accession>A0A8B6FJ04</accession>
<dbReference type="Proteomes" id="UP000596742">
    <property type="component" value="Unassembled WGS sequence"/>
</dbReference>
<organism evidence="2 3">
    <name type="scientific">Mytilus galloprovincialis</name>
    <name type="common">Mediterranean mussel</name>
    <dbReference type="NCBI Taxonomy" id="29158"/>
    <lineage>
        <taxon>Eukaryota</taxon>
        <taxon>Metazoa</taxon>
        <taxon>Spiralia</taxon>
        <taxon>Lophotrochozoa</taxon>
        <taxon>Mollusca</taxon>
        <taxon>Bivalvia</taxon>
        <taxon>Autobranchia</taxon>
        <taxon>Pteriomorphia</taxon>
        <taxon>Mytilida</taxon>
        <taxon>Mytiloidea</taxon>
        <taxon>Mytilidae</taxon>
        <taxon>Mytilinae</taxon>
        <taxon>Mytilus</taxon>
    </lineage>
</organism>
<dbReference type="SUPFAM" id="SSF52980">
    <property type="entry name" value="Restriction endonuclease-like"/>
    <property type="match status" value="1"/>
</dbReference>
<dbReference type="EMBL" id="UYJE01006746">
    <property type="protein sequence ID" value="VDI48586.1"/>
    <property type="molecule type" value="Genomic_DNA"/>
</dbReference>
<protein>
    <recommendedName>
        <fullName evidence="1">YqaJ viral recombinase domain-containing protein</fullName>
    </recommendedName>
</protein>
<dbReference type="Gene3D" id="3.90.320.10">
    <property type="match status" value="1"/>
</dbReference>
<dbReference type="InterPro" id="IPR011335">
    <property type="entry name" value="Restrct_endonuc-II-like"/>
</dbReference>
<name>A0A8B6FJ04_MYTGA</name>
<evidence type="ECO:0000313" key="2">
    <source>
        <dbReference type="EMBL" id="VDI48586.1"/>
    </source>
</evidence>
<sequence length="1300" mass="148745">MRYPFKETQQFWWLGKILFHGRFQRFMSGYKHAGQSNLTGYLNPATARINFALPSHIHINEHPIDLKIPDIKGPGIFHEMIQLISSQKKNSYVLTFDGKKLAPGLTDEAGDIDLLGYGPEPLHQQHEQYTKSKEIISKITDYLQGSSKSDNYIKNSLLDVSHRVSKSIRDLRQLIAKQQYALDKFTTKAASEPGRNYCYVIDSIKTAIYRARSTIKDALATNDALFGFIALLQNSSGYCTEKMVNLSKTKSFVTLKEPRQVHSSLRLPETEHVPHHLLKQKSDEWFNLRKTVKVTGSTAYNALGIDGLKSQKETFQYINNQKEKPAPTEQQQMAMKHGTENEIHALATLHSKVMPAFFPNLTYYEEGLHMISANNQNIIGVSPDGSLRRSDNLSGVIEDIVYAVECKCPYSSYKFNTPVYYNIPTRYICQTMLEMRSMGCQECIFVCWTEESTTVFKLRLNQRLIALIINDTVDVFYSENDKPPSKLSSRAKEIKELCKDISDSSTFIGEFRSVLGTLQTNELVTDQNDLPYQTFQTTTPTVKTDYCEKEMISTLVSASTVLKEAYQLNRKKASEVIPIMLSTVDRISNPETGHAQPIGYFLRGYSLSTDIMRNIADDFMQACFVNGIHVPVQTFDGQWINLVVRDQQGNPQTKLQLQVDVWKEVKRMPKKDIVRKIRQLNKSKNVMSKLDGRTINVSGYTPRLPKTSYLIESAQSGINSQASEVTDSIEIIGEVLDAVMTEDISGSEIISIQDTQYQIEEQNQEISNEAEEEVAEPMNNLDDINESIDDNTTSYANGFQVISSNMQPTDYENILITFSSLKRNDFWKDKTIVHIEEFFKVPSTLDELRDYELKALMLYLGKRNGTKTRLFLIGVSKEEKLKQLKDYISKGTITKGPTRQRKKCISSLQELCAKELMKKNYPKEAIAASYAGYLYDIRFQEWVKSSIVSDPLDIENIGKISPYYHPEFSIRRNQIEIKVIDGTHIRNNIRAALCKDKITGIRKDAWSKVACRKESNLNMSLLEIQADGKVLDQQNEAYTRSFFTTDVQMIMLDFKDENGDEMYKEEAMFCQLIRNWIRAEDEQGLSSEERLRYSISLKDWLLKDVNFNTFPPKTQYIKGIPRVTYESIICSIDAHIYLYKLTLSRTYNWRAISSLVAETFMSDIDYMDNWARNGVLTAHGALMHMKTVCALHTVQHDPDRSFHMRIAAAPVYRPTVIEQGIYDTTLQEPSTEIISKIVPRDHFFDRSSSMKQKVTFKGAKISKLDDPGRGVQPVRHHYKVDESKLLPSKRLGINLNVSFF</sequence>